<sequence length="87" mass="9658">MEVIGLNLRVEGDMMVEKLDKNIPIHELPPSSKFETIAQMKEWATSQFLPDISKELATLASNDDAVIISINHAVCDRKDIAGSRSSF</sequence>
<evidence type="ECO:0000313" key="1">
    <source>
        <dbReference type="EMBL" id="KAK8845194.1"/>
    </source>
</evidence>
<protein>
    <submittedName>
        <fullName evidence="1">Uncharacterized protein</fullName>
    </submittedName>
</protein>
<reference evidence="1 2" key="1">
    <citation type="submission" date="2024-04" db="EMBL/GenBank/DDBJ databases">
        <title>Tritrichomonas musculus Genome.</title>
        <authorList>
            <person name="Alves-Ferreira E."/>
            <person name="Grigg M."/>
            <person name="Lorenzi H."/>
            <person name="Galac M."/>
        </authorList>
    </citation>
    <scope>NUCLEOTIDE SEQUENCE [LARGE SCALE GENOMIC DNA]</scope>
    <source>
        <strain evidence="1 2">EAF2021</strain>
    </source>
</reference>
<dbReference type="EMBL" id="JAPFFF010000031">
    <property type="protein sequence ID" value="KAK8845194.1"/>
    <property type="molecule type" value="Genomic_DNA"/>
</dbReference>
<accession>A0ABR2HDV2</accession>
<dbReference type="Proteomes" id="UP001470230">
    <property type="component" value="Unassembled WGS sequence"/>
</dbReference>
<comment type="caution">
    <text evidence="1">The sequence shown here is derived from an EMBL/GenBank/DDBJ whole genome shotgun (WGS) entry which is preliminary data.</text>
</comment>
<organism evidence="1 2">
    <name type="scientific">Tritrichomonas musculus</name>
    <dbReference type="NCBI Taxonomy" id="1915356"/>
    <lineage>
        <taxon>Eukaryota</taxon>
        <taxon>Metamonada</taxon>
        <taxon>Parabasalia</taxon>
        <taxon>Tritrichomonadida</taxon>
        <taxon>Tritrichomonadidae</taxon>
        <taxon>Tritrichomonas</taxon>
    </lineage>
</organism>
<gene>
    <name evidence="1" type="ORF">M9Y10_021376</name>
</gene>
<evidence type="ECO:0000313" key="2">
    <source>
        <dbReference type="Proteomes" id="UP001470230"/>
    </source>
</evidence>
<proteinExistence type="predicted"/>
<name>A0ABR2HDV2_9EUKA</name>
<keyword evidence="2" id="KW-1185">Reference proteome</keyword>